<keyword evidence="4" id="KW-0808">Transferase</keyword>
<comment type="catalytic activity">
    <reaction evidence="12">
        <text>L-seryl-[protein] + ATP = O-phospho-L-seryl-[protein] + ADP + H(+)</text>
        <dbReference type="Rhea" id="RHEA:17989"/>
        <dbReference type="Rhea" id="RHEA-COMP:9863"/>
        <dbReference type="Rhea" id="RHEA-COMP:11604"/>
        <dbReference type="ChEBI" id="CHEBI:15378"/>
        <dbReference type="ChEBI" id="CHEBI:29999"/>
        <dbReference type="ChEBI" id="CHEBI:30616"/>
        <dbReference type="ChEBI" id="CHEBI:83421"/>
        <dbReference type="ChEBI" id="CHEBI:456216"/>
        <dbReference type="EC" id="2.7.11.1"/>
    </reaction>
</comment>
<evidence type="ECO:0000313" key="18">
    <source>
        <dbReference type="EMBL" id="KAL1553737.1"/>
    </source>
</evidence>
<feature type="domain" description="Protein kinase" evidence="17">
    <location>
        <begin position="89"/>
        <end position="368"/>
    </location>
</feature>
<evidence type="ECO:0000256" key="9">
    <source>
        <dbReference type="ARBA" id="ARBA00022989"/>
    </source>
</evidence>
<dbReference type="InterPro" id="IPR001245">
    <property type="entry name" value="Ser-Thr/Tyr_kinase_cat_dom"/>
</dbReference>
<dbReference type="SUPFAM" id="SSF56112">
    <property type="entry name" value="Protein kinase-like (PK-like)"/>
    <property type="match status" value="1"/>
</dbReference>
<evidence type="ECO:0000256" key="12">
    <source>
        <dbReference type="ARBA" id="ARBA00048679"/>
    </source>
</evidence>
<keyword evidence="10 16" id="KW-0472">Membrane</keyword>
<evidence type="ECO:0000256" key="2">
    <source>
        <dbReference type="ARBA" id="ARBA00012513"/>
    </source>
</evidence>
<sequence>MASRQDFSPASAPLVALNHGNGSSKKPILGGILIVIILVFVAGWLYFCFKRKLYANLRLYRKQKGKLDAKKMKLRRFRLEELQKATENFSQDFLIGRGSFANVYRGAFPVEGTLAIKMPHSEAYTSIEEFRNEVRLLSIVKHDNLIALVGFCEESGPKAAKILVYEYVTNGSLLDYIIGRGGRSLTWKERVKIAIGAAKGIGHLHEGISPSIIHRDLKPSNILVGEGFEAKVSDFGLVRTGPDGDESHVTSKVKGTLGYLDPAYCSSFHLSPFTDVYSFGVILLQLLTAKPALDSARATNSTSHIIDWARLSIEEGKITDILDTNLLVQGCNMEMMLKMGEIGLRCVVKVPKERPTMTQVRQELEAALKAAKEATPRDDPAVTVGGDGWEIGRTHRSSQSVVSVDGIGLERFHVDMDSVSFQSVNLRCLETSISMD</sequence>
<dbReference type="InterPro" id="IPR047117">
    <property type="entry name" value="PERK1-13-like"/>
</dbReference>
<keyword evidence="7" id="KW-0418">Kinase</keyword>
<dbReference type="Pfam" id="PF07714">
    <property type="entry name" value="PK_Tyr_Ser-Thr"/>
    <property type="match status" value="1"/>
</dbReference>
<feature type="region of interest" description="Disordered" evidence="15">
    <location>
        <begin position="370"/>
        <end position="389"/>
    </location>
</feature>
<dbReference type="GO" id="GO:0005886">
    <property type="term" value="C:plasma membrane"/>
    <property type="evidence" value="ECO:0007669"/>
    <property type="project" value="UniProtKB-SubCell"/>
</dbReference>
<keyword evidence="5 16" id="KW-0812">Transmembrane</keyword>
<evidence type="ECO:0000256" key="5">
    <source>
        <dbReference type="ARBA" id="ARBA00022692"/>
    </source>
</evidence>
<name>A0ABD1HBC1_SALDI</name>
<evidence type="ECO:0000256" key="6">
    <source>
        <dbReference type="ARBA" id="ARBA00022741"/>
    </source>
</evidence>
<evidence type="ECO:0000256" key="8">
    <source>
        <dbReference type="ARBA" id="ARBA00022840"/>
    </source>
</evidence>
<dbReference type="InterPro" id="IPR011009">
    <property type="entry name" value="Kinase-like_dom_sf"/>
</dbReference>
<reference evidence="18 19" key="1">
    <citation type="submission" date="2024-06" db="EMBL/GenBank/DDBJ databases">
        <title>A chromosome level genome sequence of Diviner's sage (Salvia divinorum).</title>
        <authorList>
            <person name="Ford S.A."/>
            <person name="Ro D.-K."/>
            <person name="Ness R.W."/>
            <person name="Phillips M.A."/>
        </authorList>
    </citation>
    <scope>NUCLEOTIDE SEQUENCE [LARGE SCALE GENOMIC DNA]</scope>
    <source>
        <strain evidence="18">SAF-2024a</strain>
        <tissue evidence="18">Leaf</tissue>
    </source>
</reference>
<dbReference type="Proteomes" id="UP001567538">
    <property type="component" value="Unassembled WGS sequence"/>
</dbReference>
<evidence type="ECO:0000256" key="1">
    <source>
        <dbReference type="ARBA" id="ARBA00004162"/>
    </source>
</evidence>
<dbReference type="InterPro" id="IPR008271">
    <property type="entry name" value="Ser/Thr_kinase_AS"/>
</dbReference>
<keyword evidence="3 14" id="KW-0723">Serine/threonine-protein kinase</keyword>
<keyword evidence="9 16" id="KW-1133">Transmembrane helix</keyword>
<comment type="caution">
    <text evidence="18">The sequence shown here is derived from an EMBL/GenBank/DDBJ whole genome shotgun (WGS) entry which is preliminary data.</text>
</comment>
<dbReference type="Gene3D" id="3.30.200.20">
    <property type="entry name" value="Phosphorylase Kinase, domain 1"/>
    <property type="match status" value="1"/>
</dbReference>
<evidence type="ECO:0000256" key="3">
    <source>
        <dbReference type="ARBA" id="ARBA00022527"/>
    </source>
</evidence>
<dbReference type="PANTHER" id="PTHR47982">
    <property type="entry name" value="PROLINE-RICH RECEPTOR-LIKE PROTEIN KINASE PERK4"/>
    <property type="match status" value="1"/>
</dbReference>
<evidence type="ECO:0000256" key="4">
    <source>
        <dbReference type="ARBA" id="ARBA00022679"/>
    </source>
</evidence>
<evidence type="ECO:0000256" key="16">
    <source>
        <dbReference type="SAM" id="Phobius"/>
    </source>
</evidence>
<comment type="similarity">
    <text evidence="14">Belongs to the protein kinase superfamily.</text>
</comment>
<organism evidence="18 19">
    <name type="scientific">Salvia divinorum</name>
    <name type="common">Maria pastora</name>
    <name type="synonym">Diviner's sage</name>
    <dbReference type="NCBI Taxonomy" id="28513"/>
    <lineage>
        <taxon>Eukaryota</taxon>
        <taxon>Viridiplantae</taxon>
        <taxon>Streptophyta</taxon>
        <taxon>Embryophyta</taxon>
        <taxon>Tracheophyta</taxon>
        <taxon>Spermatophyta</taxon>
        <taxon>Magnoliopsida</taxon>
        <taxon>eudicotyledons</taxon>
        <taxon>Gunneridae</taxon>
        <taxon>Pentapetalae</taxon>
        <taxon>asterids</taxon>
        <taxon>lamiids</taxon>
        <taxon>Lamiales</taxon>
        <taxon>Lamiaceae</taxon>
        <taxon>Nepetoideae</taxon>
        <taxon>Mentheae</taxon>
        <taxon>Salviinae</taxon>
        <taxon>Salvia</taxon>
        <taxon>Salvia subgen. Calosphace</taxon>
    </lineage>
</organism>
<feature type="transmembrane region" description="Helical" evidence="16">
    <location>
        <begin position="28"/>
        <end position="49"/>
    </location>
</feature>
<evidence type="ECO:0000256" key="11">
    <source>
        <dbReference type="ARBA" id="ARBA00047899"/>
    </source>
</evidence>
<comment type="catalytic activity">
    <reaction evidence="11">
        <text>L-threonyl-[protein] + ATP = O-phospho-L-threonyl-[protein] + ADP + H(+)</text>
        <dbReference type="Rhea" id="RHEA:46608"/>
        <dbReference type="Rhea" id="RHEA-COMP:11060"/>
        <dbReference type="Rhea" id="RHEA-COMP:11605"/>
        <dbReference type="ChEBI" id="CHEBI:15378"/>
        <dbReference type="ChEBI" id="CHEBI:30013"/>
        <dbReference type="ChEBI" id="CHEBI:30616"/>
        <dbReference type="ChEBI" id="CHEBI:61977"/>
        <dbReference type="ChEBI" id="CHEBI:456216"/>
        <dbReference type="EC" id="2.7.11.1"/>
    </reaction>
</comment>
<comment type="subcellular location">
    <subcellularLocation>
        <location evidence="1">Cell membrane</location>
        <topology evidence="1">Single-pass membrane protein</topology>
    </subcellularLocation>
</comment>
<dbReference type="GO" id="GO:0005524">
    <property type="term" value="F:ATP binding"/>
    <property type="evidence" value="ECO:0007669"/>
    <property type="project" value="UniProtKB-UniRule"/>
</dbReference>
<evidence type="ECO:0000256" key="14">
    <source>
        <dbReference type="RuleBase" id="RU000304"/>
    </source>
</evidence>
<evidence type="ECO:0000256" key="7">
    <source>
        <dbReference type="ARBA" id="ARBA00022777"/>
    </source>
</evidence>
<dbReference type="PANTHER" id="PTHR47982:SF70">
    <property type="entry name" value="PROTEIN KINASE SUPERFAMILY PROTEIN"/>
    <property type="match status" value="1"/>
</dbReference>
<dbReference type="AlphaFoldDB" id="A0ABD1HBC1"/>
<protein>
    <recommendedName>
        <fullName evidence="2">non-specific serine/threonine protein kinase</fullName>
        <ecNumber evidence="2">2.7.11.1</ecNumber>
    </recommendedName>
</protein>
<keyword evidence="8 13" id="KW-0067">ATP-binding</keyword>
<gene>
    <name evidence="18" type="ORF">AAHA92_14371</name>
</gene>
<evidence type="ECO:0000256" key="13">
    <source>
        <dbReference type="PROSITE-ProRule" id="PRU10141"/>
    </source>
</evidence>
<evidence type="ECO:0000256" key="10">
    <source>
        <dbReference type="ARBA" id="ARBA00023136"/>
    </source>
</evidence>
<keyword evidence="19" id="KW-1185">Reference proteome</keyword>
<dbReference type="Gene3D" id="1.10.510.10">
    <property type="entry name" value="Transferase(Phosphotransferase) domain 1"/>
    <property type="match status" value="1"/>
</dbReference>
<dbReference type="PROSITE" id="PS00107">
    <property type="entry name" value="PROTEIN_KINASE_ATP"/>
    <property type="match status" value="1"/>
</dbReference>
<dbReference type="InterPro" id="IPR017441">
    <property type="entry name" value="Protein_kinase_ATP_BS"/>
</dbReference>
<dbReference type="SMART" id="SM00220">
    <property type="entry name" value="S_TKc"/>
    <property type="match status" value="1"/>
</dbReference>
<dbReference type="GO" id="GO:0004674">
    <property type="term" value="F:protein serine/threonine kinase activity"/>
    <property type="evidence" value="ECO:0007669"/>
    <property type="project" value="UniProtKB-KW"/>
</dbReference>
<dbReference type="CDD" id="cd14066">
    <property type="entry name" value="STKc_IRAK"/>
    <property type="match status" value="1"/>
</dbReference>
<dbReference type="EMBL" id="JBEAFC010000006">
    <property type="protein sequence ID" value="KAL1553737.1"/>
    <property type="molecule type" value="Genomic_DNA"/>
</dbReference>
<dbReference type="PROSITE" id="PS00108">
    <property type="entry name" value="PROTEIN_KINASE_ST"/>
    <property type="match status" value="1"/>
</dbReference>
<evidence type="ECO:0000259" key="17">
    <source>
        <dbReference type="PROSITE" id="PS50011"/>
    </source>
</evidence>
<feature type="binding site" evidence="13">
    <location>
        <position position="117"/>
    </location>
    <ligand>
        <name>ATP</name>
        <dbReference type="ChEBI" id="CHEBI:30616"/>
    </ligand>
</feature>
<dbReference type="InterPro" id="IPR000719">
    <property type="entry name" value="Prot_kinase_dom"/>
</dbReference>
<accession>A0ABD1HBC1</accession>
<evidence type="ECO:0000256" key="15">
    <source>
        <dbReference type="SAM" id="MobiDB-lite"/>
    </source>
</evidence>
<keyword evidence="6 13" id="KW-0547">Nucleotide-binding</keyword>
<proteinExistence type="inferred from homology"/>
<evidence type="ECO:0000313" key="19">
    <source>
        <dbReference type="Proteomes" id="UP001567538"/>
    </source>
</evidence>
<dbReference type="PROSITE" id="PS50011">
    <property type="entry name" value="PROTEIN_KINASE_DOM"/>
    <property type="match status" value="1"/>
</dbReference>
<feature type="compositionally biased region" description="Basic and acidic residues" evidence="15">
    <location>
        <begin position="370"/>
        <end position="380"/>
    </location>
</feature>
<dbReference type="EC" id="2.7.11.1" evidence="2"/>